<proteinExistence type="predicted"/>
<evidence type="ECO:0000256" key="1">
    <source>
        <dbReference type="ARBA" id="ARBA00004903"/>
    </source>
</evidence>
<organism evidence="7">
    <name type="scientific">viral metagenome</name>
    <dbReference type="NCBI Taxonomy" id="1070528"/>
    <lineage>
        <taxon>unclassified sequences</taxon>
        <taxon>metagenomes</taxon>
        <taxon>organismal metagenomes</taxon>
    </lineage>
</organism>
<dbReference type="GO" id="GO:0005739">
    <property type="term" value="C:mitochondrion"/>
    <property type="evidence" value="ECO:0007669"/>
    <property type="project" value="TreeGrafter"/>
</dbReference>
<keyword evidence="3" id="KW-0554">One-carbon metabolism</keyword>
<dbReference type="InterPro" id="IPR001796">
    <property type="entry name" value="DHFR_dom"/>
</dbReference>
<dbReference type="EC" id="1.5.1.3" evidence="2"/>
<dbReference type="SUPFAM" id="SSF53597">
    <property type="entry name" value="Dihydrofolate reductase-like"/>
    <property type="match status" value="1"/>
</dbReference>
<dbReference type="EMBL" id="MN739405">
    <property type="protein sequence ID" value="QHT03122.1"/>
    <property type="molecule type" value="Genomic_DNA"/>
</dbReference>
<dbReference type="GO" id="GO:0046655">
    <property type="term" value="P:folic acid metabolic process"/>
    <property type="evidence" value="ECO:0007669"/>
    <property type="project" value="TreeGrafter"/>
</dbReference>
<keyword evidence="5" id="KW-0560">Oxidoreductase</keyword>
<protein>
    <recommendedName>
        <fullName evidence="2">dihydrofolate reductase</fullName>
        <ecNumber evidence="2">1.5.1.3</ecNumber>
    </recommendedName>
</protein>
<sequence length="194" mass="22822">MLYSIILACTLDGGIGYSNNLPWDIKNELKIFKKVTESTIGYKQNVIIMGRKTFFSLNEKPLRNRINIVISTTYELKHHFTNLLIFSTIDMAFNYCEYRNEHINKVFVIGGKSIYDLCLNNAKYYNKIEKVYLSIIYKKYLCDTFIDIKKILKDFKPTIENSVFDPQFLHIIMKNKYLPSENNLLCHPDNADIY</sequence>
<dbReference type="InterPro" id="IPR024072">
    <property type="entry name" value="DHFR-like_dom_sf"/>
</dbReference>
<dbReference type="PANTHER" id="PTHR48069">
    <property type="entry name" value="DIHYDROFOLATE REDUCTASE"/>
    <property type="match status" value="1"/>
</dbReference>
<keyword evidence="4" id="KW-0521">NADP</keyword>
<evidence type="ECO:0000313" key="7">
    <source>
        <dbReference type="EMBL" id="QHT03122.1"/>
    </source>
</evidence>
<dbReference type="GO" id="GO:0006730">
    <property type="term" value="P:one-carbon metabolic process"/>
    <property type="evidence" value="ECO:0007669"/>
    <property type="project" value="UniProtKB-KW"/>
</dbReference>
<accession>A0A6C0CG42</accession>
<comment type="pathway">
    <text evidence="1">Cofactor biosynthesis; tetrahydrofolate biosynthesis; 5,6,7,8-tetrahydrofolate from 7,8-dihydrofolate: step 1/1.</text>
</comment>
<dbReference type="GO" id="GO:0050661">
    <property type="term" value="F:NADP binding"/>
    <property type="evidence" value="ECO:0007669"/>
    <property type="project" value="InterPro"/>
</dbReference>
<feature type="domain" description="DHFR" evidence="6">
    <location>
        <begin position="2"/>
        <end position="194"/>
    </location>
</feature>
<name>A0A6C0CG42_9ZZZZ</name>
<dbReference type="AlphaFoldDB" id="A0A6C0CG42"/>
<dbReference type="GO" id="GO:0004146">
    <property type="term" value="F:dihydrofolate reductase activity"/>
    <property type="evidence" value="ECO:0007669"/>
    <property type="project" value="UniProtKB-EC"/>
</dbReference>
<dbReference type="Gene3D" id="3.40.430.10">
    <property type="entry name" value="Dihydrofolate Reductase, subunit A"/>
    <property type="match status" value="1"/>
</dbReference>
<dbReference type="PROSITE" id="PS00075">
    <property type="entry name" value="DHFR_1"/>
    <property type="match status" value="1"/>
</dbReference>
<evidence type="ECO:0000256" key="3">
    <source>
        <dbReference type="ARBA" id="ARBA00022563"/>
    </source>
</evidence>
<dbReference type="GO" id="GO:0046452">
    <property type="term" value="P:dihydrofolate metabolic process"/>
    <property type="evidence" value="ECO:0007669"/>
    <property type="project" value="TreeGrafter"/>
</dbReference>
<reference evidence="7" key="1">
    <citation type="journal article" date="2020" name="Nature">
        <title>Giant virus diversity and host interactions through global metagenomics.</title>
        <authorList>
            <person name="Schulz F."/>
            <person name="Roux S."/>
            <person name="Paez-Espino D."/>
            <person name="Jungbluth S."/>
            <person name="Walsh D.A."/>
            <person name="Denef V.J."/>
            <person name="McMahon K.D."/>
            <person name="Konstantinidis K.T."/>
            <person name="Eloe-Fadrosh E.A."/>
            <person name="Kyrpides N.C."/>
            <person name="Woyke T."/>
        </authorList>
    </citation>
    <scope>NUCLEOTIDE SEQUENCE</scope>
    <source>
        <strain evidence="7">GVMAG-M-3300020727-4</strain>
    </source>
</reference>
<dbReference type="PRINTS" id="PR00070">
    <property type="entry name" value="DHFR"/>
</dbReference>
<dbReference type="CDD" id="cd00209">
    <property type="entry name" value="DHFR"/>
    <property type="match status" value="1"/>
</dbReference>
<dbReference type="Pfam" id="PF00186">
    <property type="entry name" value="DHFR_1"/>
    <property type="match status" value="1"/>
</dbReference>
<dbReference type="PANTHER" id="PTHR48069:SF3">
    <property type="entry name" value="DIHYDROFOLATE REDUCTASE"/>
    <property type="match status" value="1"/>
</dbReference>
<dbReference type="GO" id="GO:0046654">
    <property type="term" value="P:tetrahydrofolate biosynthetic process"/>
    <property type="evidence" value="ECO:0007669"/>
    <property type="project" value="InterPro"/>
</dbReference>
<evidence type="ECO:0000256" key="2">
    <source>
        <dbReference type="ARBA" id="ARBA00012856"/>
    </source>
</evidence>
<dbReference type="InterPro" id="IPR012259">
    <property type="entry name" value="DHFR"/>
</dbReference>
<evidence type="ECO:0000259" key="6">
    <source>
        <dbReference type="PROSITE" id="PS51330"/>
    </source>
</evidence>
<dbReference type="PROSITE" id="PS51330">
    <property type="entry name" value="DHFR_2"/>
    <property type="match status" value="1"/>
</dbReference>
<dbReference type="InterPro" id="IPR017925">
    <property type="entry name" value="DHFR_CS"/>
</dbReference>
<evidence type="ECO:0000256" key="5">
    <source>
        <dbReference type="ARBA" id="ARBA00023002"/>
    </source>
</evidence>
<evidence type="ECO:0000256" key="4">
    <source>
        <dbReference type="ARBA" id="ARBA00022857"/>
    </source>
</evidence>